<proteinExistence type="predicted"/>
<accession>A0A0B6YXG4</accession>
<name>A0A0B6YXG4_9EUPU</name>
<protein>
    <submittedName>
        <fullName evidence="1">Uncharacterized protein</fullName>
    </submittedName>
</protein>
<sequence>KLFVRQRSIVSVQQGGIPTTSEMKLQIPVSYSKLLKNAVPIAQRDQQKSMLQVVSQPISIIASKTVVGSLALPSSAVSSNLLLKSSNSVSSTTSQSNLPSGSSDTVTLTGMQARLFQMLLKMYNIDP</sequence>
<feature type="non-terminal residue" evidence="1">
    <location>
        <position position="127"/>
    </location>
</feature>
<evidence type="ECO:0000313" key="1">
    <source>
        <dbReference type="EMBL" id="CEK60205.1"/>
    </source>
</evidence>
<dbReference type="AlphaFoldDB" id="A0A0B6YXG4"/>
<dbReference type="EMBL" id="HACG01013340">
    <property type="protein sequence ID" value="CEK60205.1"/>
    <property type="molecule type" value="Transcribed_RNA"/>
</dbReference>
<reference evidence="1" key="1">
    <citation type="submission" date="2014-12" db="EMBL/GenBank/DDBJ databases">
        <title>Insight into the proteome of Arion vulgaris.</title>
        <authorList>
            <person name="Aradska J."/>
            <person name="Bulat T."/>
            <person name="Smidak R."/>
            <person name="Sarate P."/>
            <person name="Gangsoo J."/>
            <person name="Sialana F."/>
            <person name="Bilban M."/>
            <person name="Lubec G."/>
        </authorList>
    </citation>
    <scope>NUCLEOTIDE SEQUENCE</scope>
    <source>
        <tissue evidence="1">Skin</tissue>
    </source>
</reference>
<feature type="non-terminal residue" evidence="1">
    <location>
        <position position="1"/>
    </location>
</feature>
<organism evidence="1">
    <name type="scientific">Arion vulgaris</name>
    <dbReference type="NCBI Taxonomy" id="1028688"/>
    <lineage>
        <taxon>Eukaryota</taxon>
        <taxon>Metazoa</taxon>
        <taxon>Spiralia</taxon>
        <taxon>Lophotrochozoa</taxon>
        <taxon>Mollusca</taxon>
        <taxon>Gastropoda</taxon>
        <taxon>Heterobranchia</taxon>
        <taxon>Euthyneura</taxon>
        <taxon>Panpulmonata</taxon>
        <taxon>Eupulmonata</taxon>
        <taxon>Stylommatophora</taxon>
        <taxon>Helicina</taxon>
        <taxon>Arionoidea</taxon>
        <taxon>Arionidae</taxon>
        <taxon>Arion</taxon>
    </lineage>
</organism>
<gene>
    <name evidence="1" type="primary">ORF38714</name>
</gene>